<proteinExistence type="predicted"/>
<dbReference type="GO" id="GO:0004151">
    <property type="term" value="F:dihydroorotase activity"/>
    <property type="evidence" value="ECO:0007669"/>
    <property type="project" value="InterPro"/>
</dbReference>
<dbReference type="Gene3D" id="2.30.40.10">
    <property type="entry name" value="Urease, subunit C, domain 1"/>
    <property type="match status" value="1"/>
</dbReference>
<dbReference type="Gene3D" id="3.20.20.140">
    <property type="entry name" value="Metal-dependent hydrolases"/>
    <property type="match status" value="1"/>
</dbReference>
<gene>
    <name evidence="3" type="ORF">JF259_13110</name>
</gene>
<dbReference type="SUPFAM" id="SSF51338">
    <property type="entry name" value="Composite domain of metallo-dependent hydrolases"/>
    <property type="match status" value="1"/>
</dbReference>
<dbReference type="InterPro" id="IPR050138">
    <property type="entry name" value="DHOase/Allantoinase_Hydrolase"/>
</dbReference>
<keyword evidence="4" id="KW-1185">Reference proteome</keyword>
<comment type="caution">
    <text evidence="3">The sequence shown here is derived from an EMBL/GenBank/DDBJ whole genome shotgun (WGS) entry which is preliminary data.</text>
</comment>
<dbReference type="InterPro" id="IPR024403">
    <property type="entry name" value="DHOase_cat"/>
</dbReference>
<dbReference type="GO" id="GO:0004038">
    <property type="term" value="F:allantoinase activity"/>
    <property type="evidence" value="ECO:0007669"/>
    <property type="project" value="TreeGrafter"/>
</dbReference>
<evidence type="ECO:0000313" key="4">
    <source>
        <dbReference type="Proteomes" id="UP000610931"/>
    </source>
</evidence>
<dbReference type="RefSeq" id="WP_199115789.1">
    <property type="nucleotide sequence ID" value="NZ_JAELVQ010000018.1"/>
</dbReference>
<dbReference type="EMBL" id="JAELVQ010000018">
    <property type="protein sequence ID" value="MBJ6369030.1"/>
    <property type="molecule type" value="Genomic_DNA"/>
</dbReference>
<dbReference type="AlphaFoldDB" id="A0A8J7LT16"/>
<evidence type="ECO:0000259" key="2">
    <source>
        <dbReference type="Pfam" id="PF12890"/>
    </source>
</evidence>
<evidence type="ECO:0000313" key="3">
    <source>
        <dbReference type="EMBL" id="MBJ6369030.1"/>
    </source>
</evidence>
<feature type="domain" description="Dihydroorotase catalytic" evidence="2">
    <location>
        <begin position="57"/>
        <end position="239"/>
    </location>
</feature>
<dbReference type="InterPro" id="IPR032466">
    <property type="entry name" value="Metal_Hydrolase"/>
</dbReference>
<accession>A0A8J7LT16</accession>
<name>A0A8J7LT16_9FLAO</name>
<evidence type="ECO:0000256" key="1">
    <source>
        <dbReference type="ARBA" id="ARBA00022975"/>
    </source>
</evidence>
<dbReference type="Pfam" id="PF12890">
    <property type="entry name" value="DHOase"/>
    <property type="match status" value="1"/>
</dbReference>
<reference evidence="3" key="1">
    <citation type="submission" date="2020-12" db="EMBL/GenBank/DDBJ databases">
        <title>Snuella sp. nov., isolated from sediment in Incheon.</title>
        <authorList>
            <person name="Kim W."/>
        </authorList>
    </citation>
    <scope>NUCLEOTIDE SEQUENCE</scope>
    <source>
        <strain evidence="3">CAU 1569</strain>
    </source>
</reference>
<dbReference type="InterPro" id="IPR011059">
    <property type="entry name" value="Metal-dep_hydrolase_composite"/>
</dbReference>
<keyword evidence="1" id="KW-0665">Pyrimidine biosynthesis</keyword>
<dbReference type="GO" id="GO:0006145">
    <property type="term" value="P:purine nucleobase catabolic process"/>
    <property type="evidence" value="ECO:0007669"/>
    <property type="project" value="TreeGrafter"/>
</dbReference>
<dbReference type="SUPFAM" id="SSF51556">
    <property type="entry name" value="Metallo-dependent hydrolases"/>
    <property type="match status" value="1"/>
</dbReference>
<dbReference type="GO" id="GO:0005737">
    <property type="term" value="C:cytoplasm"/>
    <property type="evidence" value="ECO:0007669"/>
    <property type="project" value="TreeGrafter"/>
</dbReference>
<dbReference type="GO" id="GO:0006221">
    <property type="term" value="P:pyrimidine nucleotide biosynthetic process"/>
    <property type="evidence" value="ECO:0007669"/>
    <property type="project" value="UniProtKB-KW"/>
</dbReference>
<protein>
    <submittedName>
        <fullName evidence="3">Dihydroorotase</fullName>
    </submittedName>
</protein>
<dbReference type="PANTHER" id="PTHR43668">
    <property type="entry name" value="ALLANTOINASE"/>
    <property type="match status" value="1"/>
</dbReference>
<dbReference type="GO" id="GO:0046872">
    <property type="term" value="F:metal ion binding"/>
    <property type="evidence" value="ECO:0007669"/>
    <property type="project" value="InterPro"/>
</dbReference>
<dbReference type="InterPro" id="IPR004722">
    <property type="entry name" value="DHOase"/>
</dbReference>
<dbReference type="CDD" id="cd01317">
    <property type="entry name" value="DHOase_IIa"/>
    <property type="match status" value="1"/>
</dbReference>
<dbReference type="PANTHER" id="PTHR43668:SF2">
    <property type="entry name" value="ALLANTOINASE"/>
    <property type="match status" value="1"/>
</dbReference>
<organism evidence="3 4">
    <name type="scientific">Snuella sedimenti</name>
    <dbReference type="NCBI Taxonomy" id="2798802"/>
    <lineage>
        <taxon>Bacteria</taxon>
        <taxon>Pseudomonadati</taxon>
        <taxon>Bacteroidota</taxon>
        <taxon>Flavobacteriia</taxon>
        <taxon>Flavobacteriales</taxon>
        <taxon>Flavobacteriaceae</taxon>
        <taxon>Snuella</taxon>
    </lineage>
</organism>
<dbReference type="Proteomes" id="UP000610931">
    <property type="component" value="Unassembled WGS sequence"/>
</dbReference>
<sequence length="417" mass="45335">MNILIKSATIIDPSSEFHNKTQDLLIEDGVISKIANSIENTKDYQEIQLDNLHISQGWFDSSVCFGEPGFEERETIENGLNTAAASGFTAVGMNANSYPVIDSNSNITFVNSKANGHAVKLLPIGALTYASKGEDLAELYDMNTAGAVAFYDYKKPITNPNLLKIALQYASNFDGLVCSFPQENKIVGHGVMNENVTSTTLGLKGIPALAESMQVARDLFLLEYTGGKLHIPTISTVESVALIKEAKSKGLDVSCSVAIHNLYFTDDVLNGFNTHYKVLPPLRTQKDIEALIEGLKDGTIDMVTSDHNPIDIEHKKIEFDHAAYGTIGLESAFGALQTKFDLDKTIELLTLGKARFGVKSSPIKIGNPLNIALFNPVGAYTFSKKHINSKSHNAIFENETLKGKVYGIIANGKISLN</sequence>